<dbReference type="GO" id="GO:0006397">
    <property type="term" value="P:mRNA processing"/>
    <property type="evidence" value="ECO:0007669"/>
    <property type="project" value="UniProtKB-KW"/>
</dbReference>
<evidence type="ECO:0000259" key="11">
    <source>
        <dbReference type="Pfam" id="PF21369"/>
    </source>
</evidence>
<evidence type="ECO:0000256" key="7">
    <source>
        <dbReference type="ARBA" id="ARBA00023187"/>
    </source>
</evidence>
<gene>
    <name evidence="12" type="ORF">AC631_03395</name>
</gene>
<evidence type="ECO:0000256" key="8">
    <source>
        <dbReference type="ARBA" id="ARBA00023242"/>
    </source>
</evidence>
<evidence type="ECO:0000256" key="1">
    <source>
        <dbReference type="ARBA" id="ARBA00004123"/>
    </source>
</evidence>
<keyword evidence="7" id="KW-0508">mRNA splicing</keyword>
<keyword evidence="5" id="KW-0747">Spliceosome</keyword>
<evidence type="ECO:0000313" key="13">
    <source>
        <dbReference type="Proteomes" id="UP000054251"/>
    </source>
</evidence>
<dbReference type="GO" id="GO:0036002">
    <property type="term" value="F:pre-mRNA binding"/>
    <property type="evidence" value="ECO:0007669"/>
    <property type="project" value="TreeGrafter"/>
</dbReference>
<keyword evidence="6" id="KW-0694">RNA-binding</keyword>
<dbReference type="Pfam" id="PF21369">
    <property type="entry name" value="STL11_N"/>
    <property type="match status" value="1"/>
</dbReference>
<feature type="region of interest" description="Disordered" evidence="10">
    <location>
        <begin position="330"/>
        <end position="359"/>
    </location>
</feature>
<dbReference type="GO" id="GO:0071006">
    <property type="term" value="C:U2-type catalytic step 1 spliceosome"/>
    <property type="evidence" value="ECO:0007669"/>
    <property type="project" value="TreeGrafter"/>
</dbReference>
<dbReference type="GO" id="GO:0000974">
    <property type="term" value="C:Prp19 complex"/>
    <property type="evidence" value="ECO:0007669"/>
    <property type="project" value="TreeGrafter"/>
</dbReference>
<dbReference type="CDD" id="cd12265">
    <property type="entry name" value="RRM_SLT11"/>
    <property type="match status" value="1"/>
</dbReference>
<dbReference type="Proteomes" id="UP000054251">
    <property type="component" value="Unassembled WGS sequence"/>
</dbReference>
<accession>A0A0V1PXN2</accession>
<dbReference type="PANTHER" id="PTHR14089">
    <property type="entry name" value="PRE-MRNA-SPLICING FACTOR RBM22"/>
    <property type="match status" value="1"/>
</dbReference>
<dbReference type="Gene3D" id="3.30.70.330">
    <property type="match status" value="1"/>
</dbReference>
<dbReference type="PANTHER" id="PTHR14089:SF6">
    <property type="entry name" value="PRE-MRNA-SPLICING FACTOR RBM22"/>
    <property type="match status" value="1"/>
</dbReference>
<proteinExistence type="inferred from homology"/>
<reference evidence="12 13" key="1">
    <citation type="submission" date="2015-11" db="EMBL/GenBank/DDBJ databases">
        <title>The genome of Debaryomyces fabryi.</title>
        <authorList>
            <person name="Tafer H."/>
            <person name="Lopandic K."/>
        </authorList>
    </citation>
    <scope>NUCLEOTIDE SEQUENCE [LARGE SCALE GENOMIC DNA]</scope>
    <source>
        <strain evidence="12 13">CBS 789</strain>
    </source>
</reference>
<dbReference type="RefSeq" id="XP_015466962.1">
    <property type="nucleotide sequence ID" value="XM_015612224.1"/>
</dbReference>
<evidence type="ECO:0000256" key="5">
    <source>
        <dbReference type="ARBA" id="ARBA00022728"/>
    </source>
</evidence>
<organism evidence="12 13">
    <name type="scientific">Debaryomyces fabryi</name>
    <dbReference type="NCBI Taxonomy" id="58627"/>
    <lineage>
        <taxon>Eukaryota</taxon>
        <taxon>Fungi</taxon>
        <taxon>Dikarya</taxon>
        <taxon>Ascomycota</taxon>
        <taxon>Saccharomycotina</taxon>
        <taxon>Pichiomycetes</taxon>
        <taxon>Debaryomycetaceae</taxon>
        <taxon>Debaryomyces</taxon>
    </lineage>
</organism>
<evidence type="ECO:0000256" key="6">
    <source>
        <dbReference type="ARBA" id="ARBA00022884"/>
    </source>
</evidence>
<comment type="similarity">
    <text evidence="2">Belongs to the SLT11 family.</text>
</comment>
<keyword evidence="8" id="KW-0539">Nucleus</keyword>
<comment type="caution">
    <text evidence="12">The sequence shown here is derived from an EMBL/GenBank/DDBJ whole genome shotgun (WGS) entry which is preliminary data.</text>
</comment>
<name>A0A0V1PXN2_9ASCO</name>
<sequence>MSDEFPAICDNCCGPDRHIKMMRQANGEECKVCTRPFTVFRWNPNNGTNKSKKTIICMTCARARNCCQSCMLDITYGIPLEIRDTALKMAGLEHALGIKSSNTSRNREVKAIMADKQEAKYNSEDKNVNKSKDPGELARDILLKLAEKLNGNTNTLVKKAPKSSKITKKSDLVNIKSTDISKILSKLPLGGLFLIPETMAELTSFFLFGFSDDIPQYVISDFCNKFGKIKSLTIVHRAKCGYVTFTTRKAAESFATAILDNGLNKNTGTPGLLVLDNKYPVRVSWAKPKPLGATNEECHKLSLVVTKVMKQLAEKDKLFEDQKINKKVKNNKRPIDLIENSSNNESSQAYKASRPDFEL</sequence>
<evidence type="ECO:0000256" key="9">
    <source>
        <dbReference type="ARBA" id="ARBA00025609"/>
    </source>
</evidence>
<protein>
    <recommendedName>
        <fullName evidence="3">Pre-mRNA-splicing factor SLT11</fullName>
    </recommendedName>
</protein>
<keyword evidence="13" id="KW-1185">Reference proteome</keyword>
<evidence type="ECO:0000313" key="12">
    <source>
        <dbReference type="EMBL" id="KSA00860.1"/>
    </source>
</evidence>
<dbReference type="GO" id="GO:0071007">
    <property type="term" value="C:U2-type catalytic step 2 spliceosome"/>
    <property type="evidence" value="ECO:0007669"/>
    <property type="project" value="TreeGrafter"/>
</dbReference>
<dbReference type="SUPFAM" id="SSF54928">
    <property type="entry name" value="RNA-binding domain, RBD"/>
    <property type="match status" value="1"/>
</dbReference>
<dbReference type="AlphaFoldDB" id="A0A0V1PXN2"/>
<dbReference type="GeneID" id="26840404"/>
<dbReference type="GO" id="GO:0008380">
    <property type="term" value="P:RNA splicing"/>
    <property type="evidence" value="ECO:0007669"/>
    <property type="project" value="UniProtKB-KW"/>
</dbReference>
<comment type="subcellular location">
    <subcellularLocation>
        <location evidence="1">Nucleus</location>
    </subcellularLocation>
</comment>
<evidence type="ECO:0000256" key="3">
    <source>
        <dbReference type="ARBA" id="ARBA00019060"/>
    </source>
</evidence>
<dbReference type="InterPro" id="IPR039171">
    <property type="entry name" value="Cwc2/Slt11"/>
</dbReference>
<dbReference type="GO" id="GO:0017070">
    <property type="term" value="F:U6 snRNA binding"/>
    <property type="evidence" value="ECO:0007669"/>
    <property type="project" value="TreeGrafter"/>
</dbReference>
<keyword evidence="4" id="KW-0507">mRNA processing</keyword>
<comment type="function">
    <text evidence="9">Involved in pre-mRNA splicing. Facilitates the cooperative formation of U2/U6 helix II in association with stem II in the spliceosome. Binds to RNA.</text>
</comment>
<dbReference type="InterPro" id="IPR048995">
    <property type="entry name" value="STL11/RBM22-like_N"/>
</dbReference>
<evidence type="ECO:0000256" key="2">
    <source>
        <dbReference type="ARBA" id="ARBA00007781"/>
    </source>
</evidence>
<dbReference type="InterPro" id="IPR012677">
    <property type="entry name" value="Nucleotide-bd_a/b_plait_sf"/>
</dbReference>
<evidence type="ECO:0000256" key="10">
    <source>
        <dbReference type="SAM" id="MobiDB-lite"/>
    </source>
</evidence>
<dbReference type="InterPro" id="IPR034356">
    <property type="entry name" value="Slt11_RRM"/>
</dbReference>
<dbReference type="OrthoDB" id="10259600at2759"/>
<evidence type="ECO:0000256" key="4">
    <source>
        <dbReference type="ARBA" id="ARBA00022664"/>
    </source>
</evidence>
<feature type="compositionally biased region" description="Polar residues" evidence="10">
    <location>
        <begin position="339"/>
        <end position="350"/>
    </location>
</feature>
<dbReference type="InterPro" id="IPR035979">
    <property type="entry name" value="RBD_domain_sf"/>
</dbReference>
<dbReference type="EMBL" id="LMYN01000072">
    <property type="protein sequence ID" value="KSA00860.1"/>
    <property type="molecule type" value="Genomic_DNA"/>
</dbReference>
<feature type="domain" description="STL11/RBM22-like N-terminal" evidence="11">
    <location>
        <begin position="6"/>
        <end position="103"/>
    </location>
</feature>